<evidence type="ECO:0000256" key="2">
    <source>
        <dbReference type="SAM" id="Phobius"/>
    </source>
</evidence>
<dbReference type="EMBL" id="JBIMSN010000052">
    <property type="protein sequence ID" value="MFH5229297.1"/>
    <property type="molecule type" value="Genomic_DNA"/>
</dbReference>
<organism evidence="5 6">
    <name type="scientific">Antrihabitans spumae</name>
    <dbReference type="NCBI Taxonomy" id="3373370"/>
    <lineage>
        <taxon>Bacteria</taxon>
        <taxon>Bacillati</taxon>
        <taxon>Actinomycetota</taxon>
        <taxon>Actinomycetes</taxon>
        <taxon>Mycobacteriales</taxon>
        <taxon>Nocardiaceae</taxon>
        <taxon>Antrihabitans</taxon>
    </lineage>
</organism>
<dbReference type="RefSeq" id="WP_395123956.1">
    <property type="nucleotide sequence ID" value="NZ_JBIMSN010000052.1"/>
</dbReference>
<keyword evidence="2" id="KW-0472">Membrane</keyword>
<dbReference type="InterPro" id="IPR008613">
    <property type="entry name" value="Excalibur_Ca-bd_domain"/>
</dbReference>
<feature type="compositionally biased region" description="Pro residues" evidence="1">
    <location>
        <begin position="1"/>
        <end position="19"/>
    </location>
</feature>
<keyword evidence="2" id="KW-0812">Transmembrane</keyword>
<dbReference type="Proteomes" id="UP001609176">
    <property type="component" value="Unassembled WGS sequence"/>
</dbReference>
<feature type="domain" description="Excalibur calcium-binding" evidence="3">
    <location>
        <begin position="150"/>
        <end position="186"/>
    </location>
</feature>
<reference evidence="6 7" key="1">
    <citation type="submission" date="2024-10" db="EMBL/GenBank/DDBJ databases">
        <authorList>
            <person name="Riesco R."/>
        </authorList>
    </citation>
    <scope>NUCLEOTIDE SEQUENCE [LARGE SCALE GENOMIC DNA]</scope>
    <source>
        <strain evidence="5 6">NCIMB 15448</strain>
        <strain evidence="4 7">NCIMB 15450</strain>
    </source>
</reference>
<comment type="caution">
    <text evidence="5">The sequence shown here is derived from an EMBL/GenBank/DDBJ whole genome shotgun (WGS) entry which is preliminary data.</text>
</comment>
<keyword evidence="7" id="KW-1185">Reference proteome</keyword>
<dbReference type="EMBL" id="JBIMSP010000008">
    <property type="protein sequence ID" value="MFH5241706.1"/>
    <property type="molecule type" value="Genomic_DNA"/>
</dbReference>
<feature type="region of interest" description="Disordered" evidence="1">
    <location>
        <begin position="1"/>
        <end position="25"/>
    </location>
</feature>
<dbReference type="SMART" id="SM00894">
    <property type="entry name" value="Excalibur"/>
    <property type="match status" value="1"/>
</dbReference>
<protein>
    <submittedName>
        <fullName evidence="5">Excalibur calcium-binding domain-containing protein</fullName>
    </submittedName>
</protein>
<feature type="compositionally biased region" description="Basic and acidic residues" evidence="1">
    <location>
        <begin position="166"/>
        <end position="190"/>
    </location>
</feature>
<dbReference type="Pfam" id="PF05901">
    <property type="entry name" value="Excalibur"/>
    <property type="match status" value="1"/>
</dbReference>
<proteinExistence type="predicted"/>
<evidence type="ECO:0000259" key="3">
    <source>
        <dbReference type="SMART" id="SM00894"/>
    </source>
</evidence>
<dbReference type="Proteomes" id="UP001609219">
    <property type="component" value="Unassembled WGS sequence"/>
</dbReference>
<gene>
    <name evidence="5" type="ORF">ACHIPV_07355</name>
    <name evidence="4" type="ORF">ACHIRB_12040</name>
</gene>
<evidence type="ECO:0000313" key="6">
    <source>
        <dbReference type="Proteomes" id="UP001609176"/>
    </source>
</evidence>
<evidence type="ECO:0000256" key="1">
    <source>
        <dbReference type="SAM" id="MobiDB-lite"/>
    </source>
</evidence>
<accession>A0ABW7KKU3</accession>
<evidence type="ECO:0000313" key="7">
    <source>
        <dbReference type="Proteomes" id="UP001609219"/>
    </source>
</evidence>
<sequence length="190" mass="19839">MTNPPFYTPPNAPDPWARPEPPKKRKVWPWIAGGGVAVVGVLAIIGNSVESETEKNPAPPVAPVAATTTTITPTATTTSATATTTVTTVPRTTVPPTTTFEQIPLPVTTTRITTTIAPQPLPPPPIPEITTTVQPAPAPSVDPEPPAGVYYEDCDAVRAAGAAPLHRGEPGYRSGLDRDGDGRACEPSRR</sequence>
<evidence type="ECO:0000313" key="4">
    <source>
        <dbReference type="EMBL" id="MFH5229297.1"/>
    </source>
</evidence>
<keyword evidence="2" id="KW-1133">Transmembrane helix</keyword>
<name>A0ABW7KKU3_9NOCA</name>
<evidence type="ECO:0000313" key="5">
    <source>
        <dbReference type="EMBL" id="MFH5241706.1"/>
    </source>
</evidence>
<feature type="region of interest" description="Disordered" evidence="1">
    <location>
        <begin position="162"/>
        <end position="190"/>
    </location>
</feature>
<feature type="transmembrane region" description="Helical" evidence="2">
    <location>
        <begin position="27"/>
        <end position="45"/>
    </location>
</feature>